<evidence type="ECO:0000256" key="2">
    <source>
        <dbReference type="ARBA" id="ARBA00018426"/>
    </source>
</evidence>
<accession>A0ABP0X3K8</accession>
<name>A0ABP0X3K8_9BRYO</name>
<dbReference type="InterPro" id="IPR006175">
    <property type="entry name" value="YjgF/YER057c/UK114"/>
</dbReference>
<reference evidence="7" key="1">
    <citation type="submission" date="2024-02" db="EMBL/GenBank/DDBJ databases">
        <authorList>
            <consortium name="ELIXIR-Norway"/>
            <consortium name="Elixir Norway"/>
        </authorList>
    </citation>
    <scope>NUCLEOTIDE SEQUENCE</scope>
</reference>
<dbReference type="InterPro" id="IPR030662">
    <property type="entry name" value="DPH6/MJ0570"/>
</dbReference>
<dbReference type="Gene3D" id="3.90.1490.10">
    <property type="entry name" value="putative n-type atp pyrophosphatase, domain 2"/>
    <property type="match status" value="1"/>
</dbReference>
<dbReference type="PANTHER" id="PTHR12196:SF2">
    <property type="entry name" value="DIPHTHINE--AMMONIA LIGASE"/>
    <property type="match status" value="1"/>
</dbReference>
<dbReference type="EC" id="6.3.1.14" evidence="1"/>
<dbReference type="CDD" id="cd06156">
    <property type="entry name" value="eu_AANH_C_2"/>
    <property type="match status" value="1"/>
</dbReference>
<sequence>MKVVALVSGGKDSCYAMQRCVDFGHQIIALANLLPLEDTVDELDSFMFQTVGHQMVGAIAQCMGLPLFRRRIQGTARTQELRYRKTEGDEVEDLERLLRAVQEKYPDVRAVCSGAIASNYQRLRVENVCSRLGLVSLAYLWKQDQAHLLQQMIDSGIHAVLVKVAAMGLNPHKHLGQDLATLQPHFTLLARLYGSNICGEGGEYESLTLDSPLFKHARICLDEFQVTLHSPDQFAPVGVLHPTKFHLEEKFSLTPPPSLDSLVVSVTNDTVGEENLSVTVDNSGLTLVGIDNASFKLHIATVAQRHGVFTFSCWRQGDDSQDLDAGYELGVLLASLEAELQRNGRTWAYVVYVRLFLEDMGHFGRANEVYVQHITELKCERGVPSRCCMQLYLQKGGMGKAMVEVTVAPDLSKKVLHVQSISLWAPSCIGPYSQATLQGQVLHMAGQLGLDPPTMILVAGGVAAEMEQAVLNCEAVAQEFDISLCTCAITFTVYCSENIGADGQQQTEDILQSFLSRNKRCGDSDSSPTDVEKISTIGHPPLVLYVLVPALPKGAQVEIEPSAFVSSSSACFIDRDSIDDMSTRLEETASGWAWQCVQISSGKQEEAYLDDDDDEKQQGRKSLTTLCEGLILPTHFCRAFTFINVGSNDHASGLSHHLMQRNDRMQLDTNEFKTALEQCMEAVGQVLEQAHLSWSEITVFRIYYVAQLIAVADLQNWMKEILASCSRKAHTYDLKEQQPPPELPILEATFIPTGGVGHSAAVNALVAMDFTAMGSSSRSSEHL</sequence>
<comment type="catalytic activity">
    <reaction evidence="5">
        <text>diphthine-[translation elongation factor 2] + NH4(+) + ATP = diphthamide-[translation elongation factor 2] + AMP + diphosphate + H(+)</text>
        <dbReference type="Rhea" id="RHEA:19753"/>
        <dbReference type="Rhea" id="RHEA-COMP:10172"/>
        <dbReference type="Rhea" id="RHEA-COMP:10174"/>
        <dbReference type="ChEBI" id="CHEBI:15378"/>
        <dbReference type="ChEBI" id="CHEBI:16692"/>
        <dbReference type="ChEBI" id="CHEBI:28938"/>
        <dbReference type="ChEBI" id="CHEBI:30616"/>
        <dbReference type="ChEBI" id="CHEBI:33019"/>
        <dbReference type="ChEBI" id="CHEBI:82696"/>
        <dbReference type="ChEBI" id="CHEBI:456215"/>
        <dbReference type="EC" id="6.3.1.14"/>
    </reaction>
</comment>
<proteinExistence type="predicted"/>
<protein>
    <recommendedName>
        <fullName evidence="2">Diphthine--ammonia ligase</fullName>
        <ecNumber evidence="1">6.3.1.14</ecNumber>
    </recommendedName>
    <alternativeName>
        <fullName evidence="3">Diphthamide synthase</fullName>
    </alternativeName>
    <alternativeName>
        <fullName evidence="4">Diphthamide synthetase</fullName>
    </alternativeName>
</protein>
<dbReference type="InterPro" id="IPR035959">
    <property type="entry name" value="RutC-like_sf"/>
</dbReference>
<dbReference type="SUPFAM" id="SSF55298">
    <property type="entry name" value="YjgF-like"/>
    <property type="match status" value="2"/>
</dbReference>
<evidence type="ECO:0000256" key="5">
    <source>
        <dbReference type="ARBA" id="ARBA00048108"/>
    </source>
</evidence>
<dbReference type="Gene3D" id="3.40.50.620">
    <property type="entry name" value="HUPs"/>
    <property type="match status" value="1"/>
</dbReference>
<organism evidence="7 8">
    <name type="scientific">Sphagnum jensenii</name>
    <dbReference type="NCBI Taxonomy" id="128206"/>
    <lineage>
        <taxon>Eukaryota</taxon>
        <taxon>Viridiplantae</taxon>
        <taxon>Streptophyta</taxon>
        <taxon>Embryophyta</taxon>
        <taxon>Bryophyta</taxon>
        <taxon>Sphagnophytina</taxon>
        <taxon>Sphagnopsida</taxon>
        <taxon>Sphagnales</taxon>
        <taxon>Sphagnaceae</taxon>
        <taxon>Sphagnum</taxon>
    </lineage>
</organism>
<dbReference type="NCBIfam" id="TIGR00290">
    <property type="entry name" value="MJ0570_dom"/>
    <property type="match status" value="1"/>
</dbReference>
<dbReference type="Pfam" id="PF01042">
    <property type="entry name" value="Ribonuc_L-PSP"/>
    <property type="match status" value="1"/>
</dbReference>
<evidence type="ECO:0000313" key="7">
    <source>
        <dbReference type="EMBL" id="CAK9273682.1"/>
    </source>
</evidence>
<evidence type="ECO:0000256" key="1">
    <source>
        <dbReference type="ARBA" id="ARBA00012089"/>
    </source>
</evidence>
<dbReference type="PANTHER" id="PTHR12196">
    <property type="entry name" value="DOMAIN OF UNKNOWN FUNCTION 71 DUF71 -CONTAINING PROTEIN"/>
    <property type="match status" value="1"/>
</dbReference>
<dbReference type="CDD" id="cd01994">
    <property type="entry name" value="AANH_PF0828-like"/>
    <property type="match status" value="1"/>
</dbReference>
<evidence type="ECO:0000256" key="3">
    <source>
        <dbReference type="ARBA" id="ARBA00029814"/>
    </source>
</evidence>
<evidence type="ECO:0000259" key="6">
    <source>
        <dbReference type="Pfam" id="PF01902"/>
    </source>
</evidence>
<dbReference type="EMBL" id="OZ020100">
    <property type="protein sequence ID" value="CAK9273682.1"/>
    <property type="molecule type" value="Genomic_DNA"/>
</dbReference>
<evidence type="ECO:0000313" key="8">
    <source>
        <dbReference type="Proteomes" id="UP001497444"/>
    </source>
</evidence>
<evidence type="ECO:0000256" key="4">
    <source>
        <dbReference type="ARBA" id="ARBA00031552"/>
    </source>
</evidence>
<dbReference type="Gene3D" id="3.30.1330.40">
    <property type="entry name" value="RutC-like"/>
    <property type="match status" value="2"/>
</dbReference>
<dbReference type="InterPro" id="IPR002761">
    <property type="entry name" value="Diphthami_syn_dom"/>
</dbReference>
<dbReference type="InterPro" id="IPR014729">
    <property type="entry name" value="Rossmann-like_a/b/a_fold"/>
</dbReference>
<dbReference type="SUPFAM" id="SSF52402">
    <property type="entry name" value="Adenine nucleotide alpha hydrolases-like"/>
    <property type="match status" value="1"/>
</dbReference>
<keyword evidence="8" id="KW-1185">Reference proteome</keyword>
<gene>
    <name evidence="7" type="ORF">CSSPJE1EN1_LOCUS19160</name>
</gene>
<feature type="domain" description="Diphthamide synthase" evidence="6">
    <location>
        <begin position="1"/>
        <end position="228"/>
    </location>
</feature>
<dbReference type="Proteomes" id="UP001497444">
    <property type="component" value="Chromosome 5"/>
</dbReference>
<dbReference type="Pfam" id="PF01902">
    <property type="entry name" value="Diphthami_syn_2"/>
    <property type="match status" value="1"/>
</dbReference>